<keyword evidence="2" id="KW-1185">Reference proteome</keyword>
<sequence>MGNNISSPSPSTETVVIRPTLKLSRSHSSYGDGHKFCQVSRILYTYGASSCCIEIHEIGASNKRTHTVETRVTDKDENSHNLVDASVTVTKHRSGITVRSCNVKPGEGVIENWCHSSYWVQAVRYFSAQRYGLFAFIRLRHTTDDEVISTVQHYYASRSNNDGGFVVDVKIKYDGISGGYVVEVEGPRKMDCYGTSSGHLDRALFLAPLQRLLTDIVDQGHLTF</sequence>
<name>A0A834X347_9FABA</name>
<reference evidence="1" key="1">
    <citation type="submission" date="2020-09" db="EMBL/GenBank/DDBJ databases">
        <title>Genome-Enabled Discovery of Anthraquinone Biosynthesis in Senna tora.</title>
        <authorList>
            <person name="Kang S.-H."/>
            <person name="Pandey R.P."/>
            <person name="Lee C.-M."/>
            <person name="Sim J.-S."/>
            <person name="Jeong J.-T."/>
            <person name="Choi B.-S."/>
            <person name="Jung M."/>
            <person name="Ginzburg D."/>
            <person name="Zhao K."/>
            <person name="Won S.Y."/>
            <person name="Oh T.-J."/>
            <person name="Yu Y."/>
            <person name="Kim N.-H."/>
            <person name="Lee O.R."/>
            <person name="Lee T.-H."/>
            <person name="Bashyal P."/>
            <person name="Kim T.-S."/>
            <person name="Lee W.-H."/>
            <person name="Kawkins C."/>
            <person name="Kim C.-K."/>
            <person name="Kim J.S."/>
            <person name="Ahn B.O."/>
            <person name="Rhee S.Y."/>
            <person name="Sohng J.K."/>
        </authorList>
    </citation>
    <scope>NUCLEOTIDE SEQUENCE</scope>
    <source>
        <tissue evidence="1">Leaf</tissue>
    </source>
</reference>
<protein>
    <submittedName>
        <fullName evidence="1">Uncharacterized protein</fullName>
    </submittedName>
</protein>
<proteinExistence type="predicted"/>
<accession>A0A834X347</accession>
<organism evidence="1 2">
    <name type="scientific">Senna tora</name>
    <dbReference type="NCBI Taxonomy" id="362788"/>
    <lineage>
        <taxon>Eukaryota</taxon>
        <taxon>Viridiplantae</taxon>
        <taxon>Streptophyta</taxon>
        <taxon>Embryophyta</taxon>
        <taxon>Tracheophyta</taxon>
        <taxon>Spermatophyta</taxon>
        <taxon>Magnoliopsida</taxon>
        <taxon>eudicotyledons</taxon>
        <taxon>Gunneridae</taxon>
        <taxon>Pentapetalae</taxon>
        <taxon>rosids</taxon>
        <taxon>fabids</taxon>
        <taxon>Fabales</taxon>
        <taxon>Fabaceae</taxon>
        <taxon>Caesalpinioideae</taxon>
        <taxon>Cassia clade</taxon>
        <taxon>Senna</taxon>
    </lineage>
</organism>
<dbReference type="EMBL" id="JAAIUW010000003">
    <property type="protein sequence ID" value="KAF7837363.1"/>
    <property type="molecule type" value="Genomic_DNA"/>
</dbReference>
<dbReference type="AlphaFoldDB" id="A0A834X347"/>
<evidence type="ECO:0000313" key="1">
    <source>
        <dbReference type="EMBL" id="KAF7837363.1"/>
    </source>
</evidence>
<evidence type="ECO:0000313" key="2">
    <source>
        <dbReference type="Proteomes" id="UP000634136"/>
    </source>
</evidence>
<gene>
    <name evidence="1" type="ORF">G2W53_005845</name>
</gene>
<comment type="caution">
    <text evidence="1">The sequence shown here is derived from an EMBL/GenBank/DDBJ whole genome shotgun (WGS) entry which is preliminary data.</text>
</comment>
<dbReference type="Proteomes" id="UP000634136">
    <property type="component" value="Unassembled WGS sequence"/>
</dbReference>